<dbReference type="PANTHER" id="PTHR10039">
    <property type="entry name" value="AMELOGENIN"/>
    <property type="match status" value="1"/>
</dbReference>
<dbReference type="PANTHER" id="PTHR10039:SF5">
    <property type="entry name" value="NACHT DOMAIN-CONTAINING PROTEIN"/>
    <property type="match status" value="1"/>
</dbReference>
<organism evidence="5 6">
    <name type="scientific">Apiospora rasikravindrae</name>
    <dbReference type="NCBI Taxonomy" id="990691"/>
    <lineage>
        <taxon>Eukaryota</taxon>
        <taxon>Fungi</taxon>
        <taxon>Dikarya</taxon>
        <taxon>Ascomycota</taxon>
        <taxon>Pezizomycotina</taxon>
        <taxon>Sordariomycetes</taxon>
        <taxon>Xylariomycetidae</taxon>
        <taxon>Amphisphaeriales</taxon>
        <taxon>Apiosporaceae</taxon>
        <taxon>Apiospora</taxon>
    </lineage>
</organism>
<dbReference type="SUPFAM" id="SSF52540">
    <property type="entry name" value="P-loop containing nucleoside triphosphate hydrolases"/>
    <property type="match status" value="1"/>
</dbReference>
<evidence type="ECO:0000259" key="4">
    <source>
        <dbReference type="Pfam" id="PF25053"/>
    </source>
</evidence>
<dbReference type="InterPro" id="IPR056693">
    <property type="entry name" value="DUF7791"/>
</dbReference>
<dbReference type="EMBL" id="JAQQWK010000014">
    <property type="protein sequence ID" value="KAK8016923.1"/>
    <property type="molecule type" value="Genomic_DNA"/>
</dbReference>
<keyword evidence="6" id="KW-1185">Reference proteome</keyword>
<dbReference type="InterPro" id="IPR027417">
    <property type="entry name" value="P-loop_NTPase"/>
</dbReference>
<dbReference type="Gene3D" id="3.40.50.300">
    <property type="entry name" value="P-loop containing nucleotide triphosphate hydrolases"/>
    <property type="match status" value="1"/>
</dbReference>
<dbReference type="Proteomes" id="UP001444661">
    <property type="component" value="Unassembled WGS sequence"/>
</dbReference>
<evidence type="ECO:0000259" key="3">
    <source>
        <dbReference type="Pfam" id="PF24883"/>
    </source>
</evidence>
<evidence type="ECO:0000313" key="6">
    <source>
        <dbReference type="Proteomes" id="UP001444661"/>
    </source>
</evidence>
<proteinExistence type="predicted"/>
<evidence type="ECO:0000313" key="5">
    <source>
        <dbReference type="EMBL" id="KAK8016923.1"/>
    </source>
</evidence>
<dbReference type="Pfam" id="PF25053">
    <property type="entry name" value="DUF7791"/>
    <property type="match status" value="1"/>
</dbReference>
<evidence type="ECO:0000256" key="2">
    <source>
        <dbReference type="SAM" id="Coils"/>
    </source>
</evidence>
<keyword evidence="1" id="KW-0677">Repeat</keyword>
<reference evidence="5 6" key="1">
    <citation type="submission" date="2023-01" db="EMBL/GenBank/DDBJ databases">
        <title>Analysis of 21 Apiospora genomes using comparative genomics revels a genus with tremendous synthesis potential of carbohydrate active enzymes and secondary metabolites.</title>
        <authorList>
            <person name="Sorensen T."/>
        </authorList>
    </citation>
    <scope>NUCLEOTIDE SEQUENCE [LARGE SCALE GENOMIC DNA]</scope>
    <source>
        <strain evidence="5 6">CBS 33761</strain>
    </source>
</reference>
<name>A0ABR1RRS4_9PEZI</name>
<dbReference type="InterPro" id="IPR056884">
    <property type="entry name" value="NPHP3-like_N"/>
</dbReference>
<evidence type="ECO:0000256" key="1">
    <source>
        <dbReference type="ARBA" id="ARBA00022737"/>
    </source>
</evidence>
<evidence type="ECO:0008006" key="7">
    <source>
        <dbReference type="Google" id="ProtNLM"/>
    </source>
</evidence>
<feature type="coiled-coil region" evidence="2">
    <location>
        <begin position="123"/>
        <end position="166"/>
    </location>
</feature>
<dbReference type="Pfam" id="PF24883">
    <property type="entry name" value="NPHP3_N"/>
    <property type="match status" value="1"/>
</dbReference>
<sequence>MEALAAVSLAGNILQFVDTTKKLISTTRQISNLGARKENIELASLTRELQTWIKRVTPSEVEQGAQISEEEKSIRSLGAQCNEVANQLLGVLRKLEPKKSSGTLGQVEVFHKALLTEWKKGEVEALQARLERIGSNVQRLLASYDARRISEQLSQLEKENSRLQAHRGKDIESLGKHFGRIFDDLGKKLENESSRQQTMMALVGAATKGSRFAAEQMILEQFWFGAINDRHNDIRDAHRNTMEWIFETNKQRSPATFDEWLTSDDNVYWISGKPGSGKSTLMKFLCDNPQTLERLSIWAQSNRLVYASYFFWNAGRQELQKSHEGLLRSLVYQILRTCPDLIPQAYPDIWRLYFPSEDGSTKHNPKQSTTGNTISSTVDALLAVLRDICAAVVDLGSKICFFIDGLDEYYGEPTDMVELIRKLRSLPGVKMCLSSREWNEFEFEFGKDGTRKLYMQDFNRGDIVTYVHDTLTNDENYQDLEDRDTAGKALLDEIVEAANGVFLWVFLVVRSFREGLLNGDSITSLKRRLDTLPRDLNQYFERIILTDVAGFYRGQCAEMFSATLEGAEDIPLIAYWFMGEEDPDYALKLESKPLTPQQTNARFKAIKKRLIACCKGMLEVQHVASSSEETSYPSSILFNWKVNFLHRTVRDFLLLDETQDLLRRWYSPAFNPHECICRAALAQIKISPEESEYWAANHSPVAQLYRLFDHHCPAPKPE</sequence>
<protein>
    <recommendedName>
        <fullName evidence="7">NACHT domain-containing protein</fullName>
    </recommendedName>
</protein>
<feature type="domain" description="Nephrocystin 3-like N-terminal" evidence="3">
    <location>
        <begin position="241"/>
        <end position="436"/>
    </location>
</feature>
<accession>A0ABR1RRS4</accession>
<keyword evidence="2" id="KW-0175">Coiled coil</keyword>
<comment type="caution">
    <text evidence="5">The sequence shown here is derived from an EMBL/GenBank/DDBJ whole genome shotgun (WGS) entry which is preliminary data.</text>
</comment>
<feature type="domain" description="DUF7791" evidence="4">
    <location>
        <begin position="568"/>
        <end position="689"/>
    </location>
</feature>
<gene>
    <name evidence="5" type="ORF">PG993_015112</name>
</gene>